<reference evidence="6" key="1">
    <citation type="submission" date="2016-10" db="EMBL/GenBank/DDBJ databases">
        <authorList>
            <person name="Varghese N."/>
            <person name="Submissions S."/>
        </authorList>
    </citation>
    <scope>NUCLEOTIDE SEQUENCE [LARGE SCALE GENOMIC DNA]</scope>
    <source>
        <strain evidence="6">CGMCC 1.7062</strain>
    </source>
</reference>
<dbReference type="SUPFAM" id="SSF46689">
    <property type="entry name" value="Homeodomain-like"/>
    <property type="match status" value="1"/>
</dbReference>
<evidence type="ECO:0000256" key="1">
    <source>
        <dbReference type="ARBA" id="ARBA00023015"/>
    </source>
</evidence>
<feature type="domain" description="HTH araC/xylS-type" evidence="4">
    <location>
        <begin position="238"/>
        <end position="335"/>
    </location>
</feature>
<dbReference type="AlphaFoldDB" id="A0A1H6CNV5"/>
<dbReference type="OrthoDB" id="5582699at2"/>
<keyword evidence="1" id="KW-0805">Transcription regulation</keyword>
<proteinExistence type="predicted"/>
<organism evidence="5 6">
    <name type="scientific">Vibrio hangzhouensis</name>
    <dbReference type="NCBI Taxonomy" id="462991"/>
    <lineage>
        <taxon>Bacteria</taxon>
        <taxon>Pseudomonadati</taxon>
        <taxon>Pseudomonadota</taxon>
        <taxon>Gammaproteobacteria</taxon>
        <taxon>Vibrionales</taxon>
        <taxon>Vibrionaceae</taxon>
        <taxon>Vibrio</taxon>
    </lineage>
</organism>
<dbReference type="InterPro" id="IPR009057">
    <property type="entry name" value="Homeodomain-like_sf"/>
</dbReference>
<dbReference type="InterPro" id="IPR032687">
    <property type="entry name" value="AraC-type_N"/>
</dbReference>
<gene>
    <name evidence="5" type="ORF">SAMN04488244_1488</name>
</gene>
<dbReference type="PANTHER" id="PTHR47894:SF1">
    <property type="entry name" value="HTH-TYPE TRANSCRIPTIONAL REGULATOR VQSM"/>
    <property type="match status" value="1"/>
</dbReference>
<name>A0A1H6CNV5_9VIBR</name>
<dbReference type="Proteomes" id="UP000236721">
    <property type="component" value="Unassembled WGS sequence"/>
</dbReference>
<evidence type="ECO:0000256" key="2">
    <source>
        <dbReference type="ARBA" id="ARBA00023125"/>
    </source>
</evidence>
<dbReference type="Pfam" id="PF12625">
    <property type="entry name" value="Arabinose_bd"/>
    <property type="match status" value="1"/>
</dbReference>
<dbReference type="GO" id="GO:0000976">
    <property type="term" value="F:transcription cis-regulatory region binding"/>
    <property type="evidence" value="ECO:0007669"/>
    <property type="project" value="TreeGrafter"/>
</dbReference>
<dbReference type="InterPro" id="IPR018060">
    <property type="entry name" value="HTH_AraC"/>
</dbReference>
<protein>
    <submittedName>
        <fullName evidence="5">AraC-type DNA-binding protein</fullName>
    </submittedName>
</protein>
<evidence type="ECO:0000259" key="4">
    <source>
        <dbReference type="PROSITE" id="PS01124"/>
    </source>
</evidence>
<dbReference type="PANTHER" id="PTHR47894">
    <property type="entry name" value="HTH-TYPE TRANSCRIPTIONAL REGULATOR GADX"/>
    <property type="match status" value="1"/>
</dbReference>
<dbReference type="EMBL" id="FNVG01000048">
    <property type="protein sequence ID" value="SEG74467.1"/>
    <property type="molecule type" value="Genomic_DNA"/>
</dbReference>
<dbReference type="GO" id="GO:0003700">
    <property type="term" value="F:DNA-binding transcription factor activity"/>
    <property type="evidence" value="ECO:0007669"/>
    <property type="project" value="InterPro"/>
</dbReference>
<evidence type="ECO:0000313" key="5">
    <source>
        <dbReference type="EMBL" id="SEG74467.1"/>
    </source>
</evidence>
<dbReference type="RefSeq" id="WP_103882810.1">
    <property type="nucleotide sequence ID" value="NZ_FNVG01000048.1"/>
</dbReference>
<dbReference type="GO" id="GO:0005829">
    <property type="term" value="C:cytosol"/>
    <property type="evidence" value="ECO:0007669"/>
    <property type="project" value="TreeGrafter"/>
</dbReference>
<dbReference type="PROSITE" id="PS00041">
    <property type="entry name" value="HTH_ARAC_FAMILY_1"/>
    <property type="match status" value="1"/>
</dbReference>
<dbReference type="Gene3D" id="1.10.10.60">
    <property type="entry name" value="Homeodomain-like"/>
    <property type="match status" value="1"/>
</dbReference>
<dbReference type="Pfam" id="PF12833">
    <property type="entry name" value="HTH_18"/>
    <property type="match status" value="1"/>
</dbReference>
<keyword evidence="2 5" id="KW-0238">DNA-binding</keyword>
<dbReference type="SMART" id="SM00342">
    <property type="entry name" value="HTH_ARAC"/>
    <property type="match status" value="1"/>
</dbReference>
<keyword evidence="6" id="KW-1185">Reference proteome</keyword>
<sequence length="347" mass="39413">MNLKDQKHQIAATLVKHLSEIVKSERPALFTGLKRQLNEWDGVNSTLSLVTAERLINHYNKYISGLYLRIYGRVSVEDFGLYGYAIASSRNVHSGLRLSQQFLSMTTTYYQESLYEDEGGLSIVPDIDSQSPNIQVLSEDFAAGYWALLKHIIIGNREDMEHLVFEFCYPAPRHFDLYDALFVGCTLRFNQPTTQIRLPLTWLNEPISFDRTKVDTMLSSQLMKESKPDQRPGTALKQRIIAVVVGSHFTLTSMPDIATEFSISARQLSYRLNKASLSLRDIVLSARMSVATRLLTSTELDIGTIAETLNYSESSAFVRSFKLFFAVSPLQYRFLHLETSWQGARAI</sequence>
<accession>A0A1H6CNV5</accession>
<dbReference type="PROSITE" id="PS01124">
    <property type="entry name" value="HTH_ARAC_FAMILY_2"/>
    <property type="match status" value="1"/>
</dbReference>
<evidence type="ECO:0000256" key="3">
    <source>
        <dbReference type="ARBA" id="ARBA00023163"/>
    </source>
</evidence>
<dbReference type="InterPro" id="IPR018062">
    <property type="entry name" value="HTH_AraC-typ_CS"/>
</dbReference>
<keyword evidence="3" id="KW-0804">Transcription</keyword>
<evidence type="ECO:0000313" key="6">
    <source>
        <dbReference type="Proteomes" id="UP000236721"/>
    </source>
</evidence>